<name>A0ABY8CVL8_9HYPH</name>
<accession>A0ABY8CVL8</accession>
<dbReference type="EMBL" id="CP120371">
    <property type="protein sequence ID" value="WEX82685.1"/>
    <property type="molecule type" value="Genomic_DNA"/>
</dbReference>
<evidence type="ECO:0000313" key="2">
    <source>
        <dbReference type="Proteomes" id="UP001235547"/>
    </source>
</evidence>
<organism evidence="1 2">
    <name type="scientific">Sinorhizobium numidicum</name>
    <dbReference type="NCBI Taxonomy" id="680248"/>
    <lineage>
        <taxon>Bacteria</taxon>
        <taxon>Pseudomonadati</taxon>
        <taxon>Pseudomonadota</taxon>
        <taxon>Alphaproteobacteria</taxon>
        <taxon>Hyphomicrobiales</taxon>
        <taxon>Rhizobiaceae</taxon>
        <taxon>Sinorhizobium/Ensifer group</taxon>
        <taxon>Sinorhizobium</taxon>
    </lineage>
</organism>
<keyword evidence="2" id="KW-1185">Reference proteome</keyword>
<dbReference type="RefSeq" id="WP_280733419.1">
    <property type="nucleotide sequence ID" value="NZ_CP120368.1"/>
</dbReference>
<sequence length="87" mass="9524">MNDLEAAYNPVGLFCLQRLGGKLVVANISIASGQLLATFNEICPYMCASVLRAHKDKMERQRANDVIQALARMTCDTASNMSGEFLL</sequence>
<reference evidence="1 2" key="1">
    <citation type="submission" date="2023-03" db="EMBL/GenBank/DDBJ databases">
        <authorList>
            <person name="Kaur S."/>
            <person name="Espinosa-Saiz D."/>
            <person name="Velazquez E."/>
            <person name="Menendez E."/>
            <person name="diCenzo G.C."/>
        </authorList>
    </citation>
    <scope>NUCLEOTIDE SEQUENCE [LARGE SCALE GENOMIC DNA]</scope>
    <source>
        <strain evidence="1 2">LMG 27395</strain>
    </source>
</reference>
<gene>
    <name evidence="1" type="ORF">PYH38_005005</name>
</gene>
<evidence type="ECO:0000313" key="1">
    <source>
        <dbReference type="EMBL" id="WEX82685.1"/>
    </source>
</evidence>
<dbReference type="Proteomes" id="UP001235547">
    <property type="component" value="Chromosome 1"/>
</dbReference>
<proteinExistence type="predicted"/>
<protein>
    <submittedName>
        <fullName evidence="1">Uncharacterized protein</fullName>
    </submittedName>
</protein>